<dbReference type="Proteomes" id="UP000288197">
    <property type="component" value="Unassembled WGS sequence"/>
</dbReference>
<evidence type="ECO:0000313" key="1">
    <source>
        <dbReference type="EMBL" id="RSU03856.1"/>
    </source>
</evidence>
<sequence>MVSSSRSIKPEPENSVKKFTRFISQSSQRFLASFIDSDSEQEKQTNHIFQQINQAIAQKSIVVIQYRDDLQAKATDRFETLVGRIYQHADNPEALVIKLQKNNQVRMISAKNIKKISVINHNVNSLKTSRK</sequence>
<dbReference type="EMBL" id="NGJX01000003">
    <property type="protein sequence ID" value="RSU03856.1"/>
    <property type="molecule type" value="Genomic_DNA"/>
</dbReference>
<name>A0A369AYY7_9ENTE</name>
<proteinExistence type="predicted"/>
<reference evidence="1 2" key="1">
    <citation type="submission" date="2017-05" db="EMBL/GenBank/DDBJ databases">
        <title>Vagococcus spp. assemblies.</title>
        <authorList>
            <person name="Gulvik C.A."/>
        </authorList>
    </citation>
    <scope>NUCLEOTIDE SEQUENCE [LARGE SCALE GENOMIC DNA]</scope>
    <source>
        <strain evidence="1 2">NCFB 2497</strain>
    </source>
</reference>
<comment type="caution">
    <text evidence="1">The sequence shown here is derived from an EMBL/GenBank/DDBJ whole genome shotgun (WGS) entry which is preliminary data.</text>
</comment>
<protein>
    <submittedName>
        <fullName evidence="1">Uncharacterized protein</fullName>
    </submittedName>
</protein>
<gene>
    <name evidence="1" type="ORF">CBF32_04070</name>
</gene>
<dbReference type="OrthoDB" id="2200040at2"/>
<evidence type="ECO:0000313" key="2">
    <source>
        <dbReference type="Proteomes" id="UP000288197"/>
    </source>
</evidence>
<accession>A0A369AYY7</accession>
<dbReference type="GeneID" id="63145874"/>
<dbReference type="AlphaFoldDB" id="A0A369AYY7"/>
<dbReference type="RefSeq" id="WP_114289083.1">
    <property type="nucleotide sequence ID" value="NZ_CP081459.1"/>
</dbReference>
<keyword evidence="2" id="KW-1185">Reference proteome</keyword>
<organism evidence="1 2">
    <name type="scientific">Vagococcus fluvialis</name>
    <dbReference type="NCBI Taxonomy" id="2738"/>
    <lineage>
        <taxon>Bacteria</taxon>
        <taxon>Bacillati</taxon>
        <taxon>Bacillota</taxon>
        <taxon>Bacilli</taxon>
        <taxon>Lactobacillales</taxon>
        <taxon>Enterococcaceae</taxon>
        <taxon>Vagococcus</taxon>
    </lineage>
</organism>